<protein>
    <submittedName>
        <fullName evidence="4">Nodulation protein NodU</fullName>
    </submittedName>
</protein>
<dbReference type="GO" id="GO:0003824">
    <property type="term" value="F:catalytic activity"/>
    <property type="evidence" value="ECO:0007669"/>
    <property type="project" value="InterPro"/>
</dbReference>
<dbReference type="PANTHER" id="PTHR34847:SF1">
    <property type="entry name" value="NODULATION PROTEIN U"/>
    <property type="match status" value="1"/>
</dbReference>
<evidence type="ECO:0000313" key="5">
    <source>
        <dbReference type="Proteomes" id="UP000436468"/>
    </source>
</evidence>
<evidence type="ECO:0000256" key="1">
    <source>
        <dbReference type="ARBA" id="ARBA00006129"/>
    </source>
</evidence>
<dbReference type="InterPro" id="IPR003696">
    <property type="entry name" value="Carbtransf_dom"/>
</dbReference>
<dbReference type="Pfam" id="PF02543">
    <property type="entry name" value="Carbam_trans_N"/>
    <property type="match status" value="1"/>
</dbReference>
<dbReference type="PANTHER" id="PTHR34847">
    <property type="entry name" value="NODULATION PROTEIN U"/>
    <property type="match status" value="1"/>
</dbReference>
<dbReference type="Gene3D" id="3.30.420.40">
    <property type="match status" value="3"/>
</dbReference>
<dbReference type="EMBL" id="WQNF01000055">
    <property type="protein sequence ID" value="MVT70943.1"/>
    <property type="molecule type" value="Genomic_DNA"/>
</dbReference>
<gene>
    <name evidence="4" type="ORF">GPL21_38510</name>
</gene>
<evidence type="ECO:0000313" key="4">
    <source>
        <dbReference type="EMBL" id="MVT70943.1"/>
    </source>
</evidence>
<dbReference type="InterPro" id="IPR048155">
    <property type="entry name" value="Nodul_NodU"/>
</dbReference>
<dbReference type="CDD" id="cd24101">
    <property type="entry name" value="ASKHA_NBD_NodU_N"/>
    <property type="match status" value="1"/>
</dbReference>
<dbReference type="Gene3D" id="3.90.870.20">
    <property type="entry name" value="Carbamoyltransferase, C-terminal domain"/>
    <property type="match status" value="1"/>
</dbReference>
<evidence type="ECO:0000259" key="2">
    <source>
        <dbReference type="Pfam" id="PF02543"/>
    </source>
</evidence>
<dbReference type="Pfam" id="PF16861">
    <property type="entry name" value="Carbam_trans_C"/>
    <property type="match status" value="1"/>
</dbReference>
<dbReference type="InterPro" id="IPR038152">
    <property type="entry name" value="Carbam_trans_C_sf"/>
</dbReference>
<feature type="domain" description="Carbamoyltransferase" evidence="2">
    <location>
        <begin position="2"/>
        <end position="361"/>
    </location>
</feature>
<dbReference type="RefSeq" id="WP_157348621.1">
    <property type="nucleotide sequence ID" value="NZ_WQNF01000055.1"/>
</dbReference>
<comment type="caution">
    <text evidence="4">The sequence shown here is derived from an EMBL/GenBank/DDBJ whole genome shotgun (WGS) entry which is preliminary data.</text>
</comment>
<sequence length="585" mass="64147">MRICGIKLTHDGAIALIEDGRLVFCIEQEKRSNNPRYQTIDNLDAVVMALAEHGLDARDVDQFVVDGWLGQVEAQYRLRSGVAPVTLKGASYVEPHPEALLTSRDGFGLRLDGRDFPYKSYPHVASHVAAAYCTSPFAKAGQPAFCLVWDGGTYPRLYHVGRGGARFIDSLFPLFGHIYAAAGLHFGPYKRANRTNWDLGKPGKVDPGGAGKLDLGVAGKLMAYIALGTVDENIITVFQELYKEHFEADTKRESYRTDLGSMEFELTTIHDFFDASAPRLKAKAAEDVLASFHCFLERLLVHKMANALQRQSDFSARNLCIAGGCGLNIKWNSTLRSAGLFDAVWVPPFPNDSGSAIGAACCAMVADKGLMPLQWSVYSGPALQGSDVPPEWDASPCNMHELATILASDKPVVFLAGRAELGPRALGSRSILAAATSPGMKDYLNDIKHREHFRPVAPICLEDRAPEIFDPGTSDPYMLFDHQTRTEWRDKIPAVVHLDGSARLQTISRTSQHKVAELLVEYEALTGIPLLCNTSANNHGRGFFPHLAAACKWGRVEHVWCDGMLWTKTPQASESSVKNAAQAMF</sequence>
<name>A0A844SV92_9BRAD</name>
<dbReference type="AlphaFoldDB" id="A0A844SV92"/>
<keyword evidence="5" id="KW-1185">Reference proteome</keyword>
<proteinExistence type="inferred from homology"/>
<reference evidence="4 5" key="1">
    <citation type="submission" date="2019-12" db="EMBL/GenBank/DDBJ databases">
        <title>Draft genome sequences Bradyrhizobium cajani AMBPC1010, Bradyrhizobium pachyrhizi AMBPC1040 and Bradyrhizobium yuanmingense ALSPC3051, three plant growth promoting strains isolated from nodules of Cajanus cajan L. in Dominican Republic.</title>
        <authorList>
            <person name="Flores-Felix J.D."/>
            <person name="Araujo J."/>
            <person name="Diaz-Alcantara C."/>
            <person name="Gonzalez-Andres F."/>
            <person name="Velazquez E."/>
        </authorList>
    </citation>
    <scope>NUCLEOTIDE SEQUENCE [LARGE SCALE GENOMIC DNA]</scope>
    <source>
        <strain evidence="4 5">1040</strain>
    </source>
</reference>
<evidence type="ECO:0000259" key="3">
    <source>
        <dbReference type="Pfam" id="PF16861"/>
    </source>
</evidence>
<organism evidence="4 5">
    <name type="scientific">Bradyrhizobium pachyrhizi</name>
    <dbReference type="NCBI Taxonomy" id="280333"/>
    <lineage>
        <taxon>Bacteria</taxon>
        <taxon>Pseudomonadati</taxon>
        <taxon>Pseudomonadota</taxon>
        <taxon>Alphaproteobacteria</taxon>
        <taxon>Hyphomicrobiales</taxon>
        <taxon>Nitrobacteraceae</taxon>
        <taxon>Bradyrhizobium</taxon>
    </lineage>
</organism>
<dbReference type="Proteomes" id="UP000436468">
    <property type="component" value="Unassembled WGS sequence"/>
</dbReference>
<dbReference type="NCBIfam" id="NF041651">
    <property type="entry name" value="nodul_NodU"/>
    <property type="match status" value="1"/>
</dbReference>
<comment type="similarity">
    <text evidence="1">Belongs to the NodU/CmcH family.</text>
</comment>
<dbReference type="InterPro" id="IPR031730">
    <property type="entry name" value="Carbam_trans_C"/>
</dbReference>
<feature type="domain" description="Carbamoyltransferase C-terminal" evidence="3">
    <location>
        <begin position="403"/>
        <end position="551"/>
    </location>
</feature>
<accession>A0A844SV92</accession>
<dbReference type="InterPro" id="IPR051338">
    <property type="entry name" value="NodU/CmcH_Carbamoyltrnsfr"/>
</dbReference>